<dbReference type="STRING" id="863227.GCA_000373005_05239"/>
<proteinExistence type="predicted"/>
<comment type="caution">
    <text evidence="2">The sequence shown here is derived from an EMBL/GenBank/DDBJ whole genome shotgun (WGS) entry which is preliminary data.</text>
</comment>
<dbReference type="EMBL" id="PNYC01000009">
    <property type="protein sequence ID" value="PMS35922.1"/>
    <property type="molecule type" value="Genomic_DNA"/>
</dbReference>
<dbReference type="AlphaFoldDB" id="A0A2N7X2Y6"/>
<name>A0A2N7X2Y6_9BURK</name>
<evidence type="ECO:0008006" key="4">
    <source>
        <dbReference type="Google" id="ProtNLM"/>
    </source>
</evidence>
<sequence length="651" mass="66783">MCIRDRGGILVLIVTVVVTVIAQQYELLPEEVAAELGAAAPVAEAMLDAAVGNIAGQAVGNAVGVEHGFDWQSLGTSVVSAGVTQGVGVGGLGNSVAGAALTNAMTQGIEVATGLQHSFSWQQVAIAAAGSAASSVAQVGADSAMGYDPSQGFDFGKDLISGTISGIAAGVTASVMRGGRLQIAQLAADAFGNALGESLAQDASTQSGTQADTLAQTEQQVMQSSDVGQPGDAVLFGPLGNGASGPNGALSGSNGFDTEGAYNQLVDAFSAAPIDSGAQPGMLLASNDLTQPGQPIVATDAGGGSLDAHDARVAEFQAEAAQMLAVQTGYNADGTYNILVTGTTPPDEPVGTDPTTGTEGYAVPAPEIQVTPLDQSSPAPSGGTSETPFDAFIRGAEGGYAGVLDPNQSAARVGSYVNDAWHSFTQFGREMSGAVYQDEAIQQGRAGHYVAAVGREMQAFGQAGLTLFGLGEVGSAAAPLTGTVLRSLGDTAYNAVTRYADLTGARLSIVGDEAGSTTLADQVQAAATRRVGTESDKTGGATFGNAVSTDYRTTFFDAYPDLQGQVVVHHAVEQQVLTRYPGLVWQEEIHSLENLRGIPNELNSDLHLSQIRREWNQFYRQTPNPTKDMLLEKATEIDAKYGSQFNPPVDR</sequence>
<evidence type="ECO:0000313" key="3">
    <source>
        <dbReference type="Proteomes" id="UP000235777"/>
    </source>
</evidence>
<evidence type="ECO:0000256" key="1">
    <source>
        <dbReference type="SAM" id="MobiDB-lite"/>
    </source>
</evidence>
<gene>
    <name evidence="2" type="ORF">C0Z20_16515</name>
</gene>
<organism evidence="2 3">
    <name type="scientific">Trinickia symbiotica</name>
    <dbReference type="NCBI Taxonomy" id="863227"/>
    <lineage>
        <taxon>Bacteria</taxon>
        <taxon>Pseudomonadati</taxon>
        <taxon>Pseudomonadota</taxon>
        <taxon>Betaproteobacteria</taxon>
        <taxon>Burkholderiales</taxon>
        <taxon>Burkholderiaceae</taxon>
        <taxon>Trinickia</taxon>
    </lineage>
</organism>
<evidence type="ECO:0000313" key="2">
    <source>
        <dbReference type="EMBL" id="PMS35922.1"/>
    </source>
</evidence>
<accession>A0A2N7X2Y6</accession>
<feature type="region of interest" description="Disordered" evidence="1">
    <location>
        <begin position="342"/>
        <end position="362"/>
    </location>
</feature>
<dbReference type="Proteomes" id="UP000235777">
    <property type="component" value="Unassembled WGS sequence"/>
</dbReference>
<reference evidence="2 3" key="1">
    <citation type="submission" date="2018-01" db="EMBL/GenBank/DDBJ databases">
        <title>Whole genome analyses suggest that Burkholderia sensu lato contains two further novel genera in the rhizoxinica-symbiotica group Mycetohabitans gen. nov., and Trinickia gen. nov.: implications for the evolution of diazotrophy and nodulation in the Burkholderiaceae.</title>
        <authorList>
            <person name="Estrada-de los Santos P."/>
            <person name="Palmer M."/>
            <person name="Chavez-Ramirez B."/>
            <person name="Beukes C."/>
            <person name="Steenkamp E.T."/>
            <person name="Hirsch A.M."/>
            <person name="Manyaka P."/>
            <person name="Maluk M."/>
            <person name="Lafos M."/>
            <person name="Crook M."/>
            <person name="Gross E."/>
            <person name="Simon M.F."/>
            <person name="Bueno dos Reis Junior F."/>
            <person name="Poole P.S."/>
            <person name="Venter S.N."/>
            <person name="James E.K."/>
        </authorList>
    </citation>
    <scope>NUCLEOTIDE SEQUENCE [LARGE SCALE GENOMIC DNA]</scope>
    <source>
        <strain evidence="2 3">JPY 581</strain>
    </source>
</reference>
<keyword evidence="3" id="KW-1185">Reference proteome</keyword>
<feature type="region of interest" description="Disordered" evidence="1">
    <location>
        <begin position="219"/>
        <end position="240"/>
    </location>
</feature>
<protein>
    <recommendedName>
        <fullName evidence="4">DUF637 domain-containing protein</fullName>
    </recommendedName>
</protein>
<dbReference type="RefSeq" id="WP_102607150.1">
    <property type="nucleotide sequence ID" value="NZ_PNYC01000009.1"/>
</dbReference>